<name>A0ABQ9IBJ3_9NEOP</name>
<dbReference type="Proteomes" id="UP001159363">
    <property type="component" value="Chromosome 2"/>
</dbReference>
<reference evidence="1 2" key="1">
    <citation type="submission" date="2023-02" db="EMBL/GenBank/DDBJ databases">
        <title>LHISI_Scaffold_Assembly.</title>
        <authorList>
            <person name="Stuart O.P."/>
            <person name="Cleave R."/>
            <person name="Magrath M.J.L."/>
            <person name="Mikheyev A.S."/>
        </authorList>
    </citation>
    <scope>NUCLEOTIDE SEQUENCE [LARGE SCALE GENOMIC DNA]</scope>
    <source>
        <strain evidence="1">Daus_M_001</strain>
        <tissue evidence="1">Leg muscle</tissue>
    </source>
</reference>
<comment type="caution">
    <text evidence="1">The sequence shown here is derived from an EMBL/GenBank/DDBJ whole genome shotgun (WGS) entry which is preliminary data.</text>
</comment>
<evidence type="ECO:0000313" key="2">
    <source>
        <dbReference type="Proteomes" id="UP001159363"/>
    </source>
</evidence>
<accession>A0ABQ9IBJ3</accession>
<organism evidence="1 2">
    <name type="scientific">Dryococelus australis</name>
    <dbReference type="NCBI Taxonomy" id="614101"/>
    <lineage>
        <taxon>Eukaryota</taxon>
        <taxon>Metazoa</taxon>
        <taxon>Ecdysozoa</taxon>
        <taxon>Arthropoda</taxon>
        <taxon>Hexapoda</taxon>
        <taxon>Insecta</taxon>
        <taxon>Pterygota</taxon>
        <taxon>Neoptera</taxon>
        <taxon>Polyneoptera</taxon>
        <taxon>Phasmatodea</taxon>
        <taxon>Verophasmatodea</taxon>
        <taxon>Anareolatae</taxon>
        <taxon>Phasmatidae</taxon>
        <taxon>Eurycanthinae</taxon>
        <taxon>Dryococelus</taxon>
    </lineage>
</organism>
<sequence length="78" mass="9082">MGLISHIGGYVPDKDDFTSYVERLNQFFFFVNDTKDTAKVPICQPPNRFDGLVSKLTKYFSPTTMVTAERFKFHKRNQ</sequence>
<proteinExistence type="predicted"/>
<evidence type="ECO:0000313" key="1">
    <source>
        <dbReference type="EMBL" id="KAJ8893605.1"/>
    </source>
</evidence>
<protein>
    <submittedName>
        <fullName evidence="1">Uncharacterized protein</fullName>
    </submittedName>
</protein>
<keyword evidence="2" id="KW-1185">Reference proteome</keyword>
<dbReference type="EMBL" id="JARBHB010000002">
    <property type="protein sequence ID" value="KAJ8893605.1"/>
    <property type="molecule type" value="Genomic_DNA"/>
</dbReference>
<gene>
    <name evidence="1" type="ORF">PR048_006205</name>
</gene>